<keyword evidence="10" id="KW-1185">Reference proteome</keyword>
<dbReference type="PRINTS" id="PR02000">
    <property type="entry name" value="GCR1PLANT"/>
</dbReference>
<evidence type="ECO:0000256" key="1">
    <source>
        <dbReference type="ARBA" id="ARBA00004141"/>
    </source>
</evidence>
<gene>
    <name evidence="9" type="ORF">ILEXP_LOCUS27545</name>
</gene>
<keyword evidence="7" id="KW-0807">Transducer</keyword>
<evidence type="ECO:0000313" key="9">
    <source>
        <dbReference type="EMBL" id="CAK9158880.1"/>
    </source>
</evidence>
<organism evidence="9 10">
    <name type="scientific">Ilex paraguariensis</name>
    <name type="common">yerba mate</name>
    <dbReference type="NCBI Taxonomy" id="185542"/>
    <lineage>
        <taxon>Eukaryota</taxon>
        <taxon>Viridiplantae</taxon>
        <taxon>Streptophyta</taxon>
        <taxon>Embryophyta</taxon>
        <taxon>Tracheophyta</taxon>
        <taxon>Spermatophyta</taxon>
        <taxon>Magnoliopsida</taxon>
        <taxon>eudicotyledons</taxon>
        <taxon>Gunneridae</taxon>
        <taxon>Pentapetalae</taxon>
        <taxon>asterids</taxon>
        <taxon>campanulids</taxon>
        <taxon>Aquifoliales</taxon>
        <taxon>Aquifoliaceae</taxon>
        <taxon>Ilex</taxon>
    </lineage>
</organism>
<keyword evidence="3 8" id="KW-1133">Transmembrane helix</keyword>
<dbReference type="Proteomes" id="UP001642360">
    <property type="component" value="Unassembled WGS sequence"/>
</dbReference>
<name>A0ABC8SSR4_9AQUA</name>
<dbReference type="PRINTS" id="PR02001">
    <property type="entry name" value="GCR1CAMPR"/>
</dbReference>
<comment type="subcellular location">
    <subcellularLocation>
        <location evidence="1">Membrane</location>
        <topology evidence="1">Multi-pass membrane protein</topology>
    </subcellularLocation>
</comment>
<evidence type="ECO:0000256" key="5">
    <source>
        <dbReference type="ARBA" id="ARBA00023136"/>
    </source>
</evidence>
<sequence>MATVQAVLGNLTAADRRILTAVNASASSLSFLGSGFIVMCYLLFKELRKFSFKLVFFLALSLQESTLIAFTP</sequence>
<dbReference type="GO" id="GO:0004930">
    <property type="term" value="F:G protein-coupled receptor activity"/>
    <property type="evidence" value="ECO:0007669"/>
    <property type="project" value="UniProtKB-KW"/>
</dbReference>
<keyword evidence="2 8" id="KW-0812">Transmembrane</keyword>
<dbReference type="InterPro" id="IPR022340">
    <property type="entry name" value="GPCR_GCR1_put"/>
</dbReference>
<comment type="caution">
    <text evidence="9">The sequence shown here is derived from an EMBL/GenBank/DDBJ whole genome shotgun (WGS) entry which is preliminary data.</text>
</comment>
<evidence type="ECO:0000256" key="2">
    <source>
        <dbReference type="ARBA" id="ARBA00022692"/>
    </source>
</evidence>
<dbReference type="GO" id="GO:0016020">
    <property type="term" value="C:membrane"/>
    <property type="evidence" value="ECO:0007669"/>
    <property type="project" value="UniProtKB-SubCell"/>
</dbReference>
<dbReference type="InterPro" id="IPR022343">
    <property type="entry name" value="GCR1-cAMP_receptor"/>
</dbReference>
<evidence type="ECO:0000256" key="3">
    <source>
        <dbReference type="ARBA" id="ARBA00022989"/>
    </source>
</evidence>
<proteinExistence type="predicted"/>
<reference evidence="9 10" key="1">
    <citation type="submission" date="2024-02" db="EMBL/GenBank/DDBJ databases">
        <authorList>
            <person name="Vignale AGUSTIN F."/>
            <person name="Sosa J E."/>
            <person name="Modenutti C."/>
        </authorList>
    </citation>
    <scope>NUCLEOTIDE SEQUENCE [LARGE SCALE GENOMIC DNA]</scope>
</reference>
<evidence type="ECO:0000256" key="8">
    <source>
        <dbReference type="SAM" id="Phobius"/>
    </source>
</evidence>
<evidence type="ECO:0000256" key="7">
    <source>
        <dbReference type="ARBA" id="ARBA00023224"/>
    </source>
</evidence>
<keyword evidence="6" id="KW-0675">Receptor</keyword>
<accession>A0ABC8SSR4</accession>
<evidence type="ECO:0000313" key="10">
    <source>
        <dbReference type="Proteomes" id="UP001642360"/>
    </source>
</evidence>
<keyword evidence="4" id="KW-0297">G-protein coupled receptor</keyword>
<protein>
    <submittedName>
        <fullName evidence="9">Uncharacterized protein</fullName>
    </submittedName>
</protein>
<evidence type="ECO:0000256" key="4">
    <source>
        <dbReference type="ARBA" id="ARBA00023040"/>
    </source>
</evidence>
<feature type="transmembrane region" description="Helical" evidence="8">
    <location>
        <begin position="24"/>
        <end position="44"/>
    </location>
</feature>
<dbReference type="AlphaFoldDB" id="A0ABC8SSR4"/>
<dbReference type="EMBL" id="CAUOFW020003261">
    <property type="protein sequence ID" value="CAK9158880.1"/>
    <property type="molecule type" value="Genomic_DNA"/>
</dbReference>
<evidence type="ECO:0000256" key="6">
    <source>
        <dbReference type="ARBA" id="ARBA00023170"/>
    </source>
</evidence>
<keyword evidence="5 8" id="KW-0472">Membrane</keyword>